<evidence type="ECO:0000256" key="6">
    <source>
        <dbReference type="ARBA" id="ARBA00022989"/>
    </source>
</evidence>
<evidence type="ECO:0000256" key="10">
    <source>
        <dbReference type="RuleBase" id="RU361115"/>
    </source>
</evidence>
<dbReference type="EMBL" id="JAQMWT010000412">
    <property type="protein sequence ID" value="KAJ8601652.1"/>
    <property type="molecule type" value="Genomic_DNA"/>
</dbReference>
<feature type="transmembrane region" description="Helical" evidence="10">
    <location>
        <begin position="140"/>
        <end position="161"/>
    </location>
</feature>
<evidence type="ECO:0000256" key="2">
    <source>
        <dbReference type="ARBA" id="ARBA00022516"/>
    </source>
</evidence>
<evidence type="ECO:0000313" key="11">
    <source>
        <dbReference type="EMBL" id="KAJ8601652.1"/>
    </source>
</evidence>
<keyword evidence="2 10" id="KW-0444">Lipid biosynthesis</keyword>
<dbReference type="GO" id="GO:0009922">
    <property type="term" value="F:fatty acid elongase activity"/>
    <property type="evidence" value="ECO:0007669"/>
    <property type="project" value="InterPro"/>
</dbReference>
<proteinExistence type="inferred from homology"/>
<keyword evidence="6 10" id="KW-1133">Transmembrane helix</keyword>
<feature type="transmembrane region" description="Helical" evidence="10">
    <location>
        <begin position="173"/>
        <end position="192"/>
    </location>
</feature>
<gene>
    <name evidence="11" type="ORF">CTAYLR_009829</name>
</gene>
<accession>A0AAD7UB47</accession>
<evidence type="ECO:0000256" key="7">
    <source>
        <dbReference type="ARBA" id="ARBA00023098"/>
    </source>
</evidence>
<protein>
    <recommendedName>
        <fullName evidence="10">Elongation of fatty acids protein</fullName>
        <ecNumber evidence="10">2.3.1.-</ecNumber>
    </recommendedName>
</protein>
<feature type="transmembrane region" description="Helical" evidence="10">
    <location>
        <begin position="198"/>
        <end position="219"/>
    </location>
</feature>
<dbReference type="GO" id="GO:0030148">
    <property type="term" value="P:sphingolipid biosynthetic process"/>
    <property type="evidence" value="ECO:0007669"/>
    <property type="project" value="TreeGrafter"/>
</dbReference>
<dbReference type="EC" id="2.3.1.-" evidence="10"/>
<evidence type="ECO:0000313" key="12">
    <source>
        <dbReference type="Proteomes" id="UP001230188"/>
    </source>
</evidence>
<feature type="transmembrane region" description="Helical" evidence="10">
    <location>
        <begin position="231"/>
        <end position="251"/>
    </location>
</feature>
<dbReference type="Proteomes" id="UP001230188">
    <property type="component" value="Unassembled WGS sequence"/>
</dbReference>
<feature type="transmembrane region" description="Helical" evidence="10">
    <location>
        <begin position="271"/>
        <end position="289"/>
    </location>
</feature>
<dbReference type="PANTHER" id="PTHR11157">
    <property type="entry name" value="FATTY ACID ACYL TRANSFERASE-RELATED"/>
    <property type="match status" value="1"/>
</dbReference>
<keyword evidence="9 10" id="KW-0275">Fatty acid biosynthesis</keyword>
<evidence type="ECO:0000256" key="5">
    <source>
        <dbReference type="ARBA" id="ARBA00022832"/>
    </source>
</evidence>
<evidence type="ECO:0000256" key="8">
    <source>
        <dbReference type="ARBA" id="ARBA00023136"/>
    </source>
</evidence>
<dbReference type="GO" id="GO:0019367">
    <property type="term" value="P:fatty acid elongation, saturated fatty acid"/>
    <property type="evidence" value="ECO:0007669"/>
    <property type="project" value="TreeGrafter"/>
</dbReference>
<evidence type="ECO:0000256" key="4">
    <source>
        <dbReference type="ARBA" id="ARBA00022692"/>
    </source>
</evidence>
<reference evidence="11" key="1">
    <citation type="submission" date="2023-01" db="EMBL/GenBank/DDBJ databases">
        <title>Metagenome sequencing of chrysophaentin producing Chrysophaeum taylorii.</title>
        <authorList>
            <person name="Davison J."/>
            <person name="Bewley C."/>
        </authorList>
    </citation>
    <scope>NUCLEOTIDE SEQUENCE</scope>
    <source>
        <strain evidence="11">NIES-1699</strain>
    </source>
</reference>
<evidence type="ECO:0000256" key="1">
    <source>
        <dbReference type="ARBA" id="ARBA00004141"/>
    </source>
</evidence>
<dbReference type="GO" id="GO:0034625">
    <property type="term" value="P:fatty acid elongation, monounsaturated fatty acid"/>
    <property type="evidence" value="ECO:0007669"/>
    <property type="project" value="TreeGrafter"/>
</dbReference>
<dbReference type="GO" id="GO:0034626">
    <property type="term" value="P:fatty acid elongation, polyunsaturated fatty acid"/>
    <property type="evidence" value="ECO:0007669"/>
    <property type="project" value="TreeGrafter"/>
</dbReference>
<feature type="transmembrane region" description="Helical" evidence="10">
    <location>
        <begin position="100"/>
        <end position="120"/>
    </location>
</feature>
<comment type="subcellular location">
    <subcellularLocation>
        <location evidence="1">Membrane</location>
        <topology evidence="1">Multi-pass membrane protein</topology>
    </subcellularLocation>
</comment>
<name>A0AAD7UB47_9STRA</name>
<dbReference type="Pfam" id="PF01151">
    <property type="entry name" value="ELO"/>
    <property type="match status" value="1"/>
</dbReference>
<keyword evidence="7 10" id="KW-0443">Lipid metabolism</keyword>
<dbReference type="AlphaFoldDB" id="A0AAD7UB47"/>
<evidence type="ECO:0000256" key="9">
    <source>
        <dbReference type="ARBA" id="ARBA00023160"/>
    </source>
</evidence>
<comment type="similarity">
    <text evidence="10">Belongs to the ELO family.</text>
</comment>
<comment type="caution">
    <text evidence="11">The sequence shown here is derived from an EMBL/GenBank/DDBJ whole genome shotgun (WGS) entry which is preliminary data.</text>
</comment>
<organism evidence="11 12">
    <name type="scientific">Chrysophaeum taylorii</name>
    <dbReference type="NCBI Taxonomy" id="2483200"/>
    <lineage>
        <taxon>Eukaryota</taxon>
        <taxon>Sar</taxon>
        <taxon>Stramenopiles</taxon>
        <taxon>Ochrophyta</taxon>
        <taxon>Pelagophyceae</taxon>
        <taxon>Pelagomonadales</taxon>
        <taxon>Pelagomonadaceae</taxon>
        <taxon>Chrysophaeum</taxon>
    </lineage>
</organism>
<keyword evidence="5 10" id="KW-0276">Fatty acid metabolism</keyword>
<dbReference type="PANTHER" id="PTHR11157:SF17">
    <property type="entry name" value="ELONGATION OF VERY LONG CHAIN FATTY ACIDS PROTEIN 6"/>
    <property type="match status" value="1"/>
</dbReference>
<keyword evidence="3 10" id="KW-0808">Transferase</keyword>
<keyword evidence="4 10" id="KW-0812">Transmembrane</keyword>
<dbReference type="InterPro" id="IPR002076">
    <property type="entry name" value="ELO_fam"/>
</dbReference>
<keyword evidence="8 10" id="KW-0472">Membrane</keyword>
<keyword evidence="12" id="KW-1185">Reference proteome</keyword>
<dbReference type="GO" id="GO:0042761">
    <property type="term" value="P:very long-chain fatty acid biosynthetic process"/>
    <property type="evidence" value="ECO:0007669"/>
    <property type="project" value="TreeGrafter"/>
</dbReference>
<comment type="catalytic activity">
    <reaction evidence="10">
        <text>an acyl-CoA + malonyl-CoA + H(+) = a 3-oxoacyl-CoA + CO2 + CoA</text>
        <dbReference type="Rhea" id="RHEA:50252"/>
        <dbReference type="ChEBI" id="CHEBI:15378"/>
        <dbReference type="ChEBI" id="CHEBI:16526"/>
        <dbReference type="ChEBI" id="CHEBI:57287"/>
        <dbReference type="ChEBI" id="CHEBI:57384"/>
        <dbReference type="ChEBI" id="CHEBI:58342"/>
        <dbReference type="ChEBI" id="CHEBI:90726"/>
    </reaction>
    <physiologicalReaction direction="left-to-right" evidence="10">
        <dbReference type="Rhea" id="RHEA:50253"/>
    </physiologicalReaction>
</comment>
<feature type="transmembrane region" description="Helical" evidence="10">
    <location>
        <begin position="69"/>
        <end position="88"/>
    </location>
</feature>
<dbReference type="GO" id="GO:0005789">
    <property type="term" value="C:endoplasmic reticulum membrane"/>
    <property type="evidence" value="ECO:0007669"/>
    <property type="project" value="TreeGrafter"/>
</dbReference>
<sequence length="317" mass="36251">MSNSTLALLRAWAPDLPTIKADLTFTPPEPDTSKYFEWNSYQLHFYNYNELAKFNGHVWSRFTAVHWEYPLVAVAAYVVMIPLLRALVKDKVNTKSFAIAWNAFLAIFSLCGLLACGPVMLHELTTNGLYFTVCAPAPWYGVGVHGMFVALFIFSKFAELVDTVLLLLSKRPVILLHWWHHVTVLLYCWHSYAVQIATGLWFATMNYCVHTIMYAYFAATQTSLRKAVRPFAIYITLLQLLQMLVGIFVTVRAVIYQATGTECHVNKTNSILGLTMYASYFFLFFKLFLDNYVTKKKPSTVAQQHATMTKKMKKKTN</sequence>
<evidence type="ECO:0000256" key="3">
    <source>
        <dbReference type="ARBA" id="ARBA00022679"/>
    </source>
</evidence>